<evidence type="ECO:0000313" key="1">
    <source>
        <dbReference type="EMBL" id="KRM86271.1"/>
    </source>
</evidence>
<dbReference type="PATRIC" id="fig|1133569.4.peg.1865"/>
<sequence length="145" mass="16683">MPFYIEDALQLGQQIYSSELFENAAGEKLLPSEFKFVLQMKQALEYEKQKNYVAYLKKLRQALKTSPNSSYMISKLKWQVAIQTTKQDKANQEFLMLGKQVKNQIMQLLLSGQSQAALPLVKQLAQLMPNDPETKGLLREVLKKQ</sequence>
<gene>
    <name evidence="1" type="ORF">FD21_GL001721</name>
</gene>
<comment type="caution">
    <text evidence="1">The sequence shown here is derived from an EMBL/GenBank/DDBJ whole genome shotgun (WGS) entry which is preliminary data.</text>
</comment>
<name>A0A0R2C334_9LACO</name>
<keyword evidence="2" id="KW-1185">Reference proteome</keyword>
<evidence type="ECO:0000313" key="2">
    <source>
        <dbReference type="Proteomes" id="UP000051576"/>
    </source>
</evidence>
<dbReference type="Proteomes" id="UP000051576">
    <property type="component" value="Unassembled WGS sequence"/>
</dbReference>
<reference evidence="1 2" key="1">
    <citation type="journal article" date="2015" name="Genome Announc.">
        <title>Expanding the biotechnology potential of lactobacilli through comparative genomics of 213 strains and associated genera.</title>
        <authorList>
            <person name="Sun Z."/>
            <person name="Harris H.M."/>
            <person name="McCann A."/>
            <person name="Guo C."/>
            <person name="Argimon S."/>
            <person name="Zhang W."/>
            <person name="Yang X."/>
            <person name="Jeffery I.B."/>
            <person name="Cooney J.C."/>
            <person name="Kagawa T.F."/>
            <person name="Liu W."/>
            <person name="Song Y."/>
            <person name="Salvetti E."/>
            <person name="Wrobel A."/>
            <person name="Rasinkangas P."/>
            <person name="Parkhill J."/>
            <person name="Rea M.C."/>
            <person name="O'Sullivan O."/>
            <person name="Ritari J."/>
            <person name="Douillard F.P."/>
            <person name="Paul Ross R."/>
            <person name="Yang R."/>
            <person name="Briner A.E."/>
            <person name="Felis G.E."/>
            <person name="de Vos W.M."/>
            <person name="Barrangou R."/>
            <person name="Klaenhammer T.R."/>
            <person name="Caufield P.W."/>
            <person name="Cui Y."/>
            <person name="Zhang H."/>
            <person name="O'Toole P.W."/>
        </authorList>
    </citation>
    <scope>NUCLEOTIDE SEQUENCE [LARGE SCALE GENOMIC DNA]</scope>
    <source>
        <strain evidence="1 2">DSM 20605</strain>
    </source>
</reference>
<proteinExistence type="predicted"/>
<accession>A0A0R2C334</accession>
<dbReference type="AlphaFoldDB" id="A0A0R2C334"/>
<organism evidence="1 2">
    <name type="scientific">Liquorilactobacillus vini DSM 20605</name>
    <dbReference type="NCBI Taxonomy" id="1133569"/>
    <lineage>
        <taxon>Bacteria</taxon>
        <taxon>Bacillati</taxon>
        <taxon>Bacillota</taxon>
        <taxon>Bacilli</taxon>
        <taxon>Lactobacillales</taxon>
        <taxon>Lactobacillaceae</taxon>
        <taxon>Liquorilactobacillus</taxon>
    </lineage>
</organism>
<dbReference type="STRING" id="1133569.FD21_GL001721"/>
<dbReference type="eggNOG" id="COG0463">
    <property type="taxonomic scope" value="Bacteria"/>
</dbReference>
<dbReference type="EMBL" id="AYYX01000058">
    <property type="protein sequence ID" value="KRM86271.1"/>
    <property type="molecule type" value="Genomic_DNA"/>
</dbReference>
<protein>
    <submittedName>
        <fullName evidence="1">Uncharacterized protein</fullName>
    </submittedName>
</protein>